<dbReference type="GO" id="GO:0000287">
    <property type="term" value="F:magnesium ion binding"/>
    <property type="evidence" value="ECO:0007669"/>
    <property type="project" value="InterPro"/>
</dbReference>
<dbReference type="GO" id="GO:0019878">
    <property type="term" value="P:lysine biosynthetic process via aminoadipic acid"/>
    <property type="evidence" value="ECO:0007669"/>
    <property type="project" value="TreeGrafter"/>
</dbReference>
<protein>
    <recommendedName>
        <fullName evidence="1">holo-[acyl-carrier-protein] synthase</fullName>
        <ecNumber evidence="1">2.7.8.7</ecNumber>
    </recommendedName>
</protein>
<dbReference type="OrthoDB" id="26719at2759"/>
<sequence length="312" mass="34883">MNIFPPSTRPVLVQWQVDTRSLWPEATQTRQLSTVAARALAALLTDEERTGVLKYFHVRDAKMALVSQLLKHLVVARCGVSWRDTAITRDSHGKPIFKGGDGKTVVFNVSHQAGLVVLVAVYGGNASLFDVGIDVVSPSERRTRDRQMIEEEDNKVGGRGWPHYVDMHADVLSPREVHYLKAGLSLRDEKDRDDKDNRLRYFYALWCLREAYVKMTGEALLAEWLGELEFRNFVPPQEGDGQKAVSHDIRFKGKQVDDANVCLQSVGADYMVCTAVRSCPDKSLGLALPTTDAFDVLQMDDILDFVDTSSAV</sequence>
<dbReference type="PANTHER" id="PTHR12215">
    <property type="entry name" value="PHOSPHOPANTETHEINE TRANSFERASE"/>
    <property type="match status" value="1"/>
</dbReference>
<gene>
    <name evidence="5" type="ORF">F503_01273</name>
</gene>
<dbReference type="VEuPathDB" id="FungiDB:F503_01273"/>
<evidence type="ECO:0000256" key="2">
    <source>
        <dbReference type="ARBA" id="ARBA00022679"/>
    </source>
</evidence>
<feature type="domain" description="4'-phosphopantetheinyl transferase N-terminal" evidence="4">
    <location>
        <begin position="39"/>
        <end position="120"/>
    </location>
</feature>
<dbReference type="GO" id="GO:0008897">
    <property type="term" value="F:holo-[acyl-carrier-protein] synthase activity"/>
    <property type="evidence" value="ECO:0007669"/>
    <property type="project" value="UniProtKB-EC"/>
</dbReference>
<dbReference type="OMA" id="HRTCRIP"/>
<evidence type="ECO:0000313" key="6">
    <source>
        <dbReference type="Proteomes" id="UP000016923"/>
    </source>
</evidence>
<dbReference type="InterPro" id="IPR008278">
    <property type="entry name" value="4-PPantetheinyl_Trfase_dom"/>
</dbReference>
<organism evidence="5 6">
    <name type="scientific">Ophiostoma piceae (strain UAMH 11346)</name>
    <name type="common">Sap stain fungus</name>
    <dbReference type="NCBI Taxonomy" id="1262450"/>
    <lineage>
        <taxon>Eukaryota</taxon>
        <taxon>Fungi</taxon>
        <taxon>Dikarya</taxon>
        <taxon>Ascomycota</taxon>
        <taxon>Pezizomycotina</taxon>
        <taxon>Sordariomycetes</taxon>
        <taxon>Sordariomycetidae</taxon>
        <taxon>Ophiostomatales</taxon>
        <taxon>Ophiostomataceae</taxon>
        <taxon>Ophiostoma</taxon>
    </lineage>
</organism>
<dbReference type="GO" id="GO:0005829">
    <property type="term" value="C:cytosol"/>
    <property type="evidence" value="ECO:0007669"/>
    <property type="project" value="TreeGrafter"/>
</dbReference>
<keyword evidence="2 5" id="KW-0808">Transferase</keyword>
<dbReference type="STRING" id="1262450.S3D502"/>
<evidence type="ECO:0000313" key="5">
    <source>
        <dbReference type="EMBL" id="EPE08490.1"/>
    </source>
</evidence>
<reference evidence="5 6" key="1">
    <citation type="journal article" date="2013" name="BMC Genomics">
        <title>The genome and transcriptome of the pine saprophyte Ophiostoma piceae, and a comparison with the bark beetle-associated pine pathogen Grosmannia clavigera.</title>
        <authorList>
            <person name="Haridas S."/>
            <person name="Wang Y."/>
            <person name="Lim L."/>
            <person name="Massoumi Alamouti S."/>
            <person name="Jackman S."/>
            <person name="Docking R."/>
            <person name="Robertson G."/>
            <person name="Birol I."/>
            <person name="Bohlmann J."/>
            <person name="Breuil C."/>
        </authorList>
    </citation>
    <scope>NUCLEOTIDE SEQUENCE [LARGE SCALE GENOMIC DNA]</scope>
    <source>
        <strain evidence="5 6">UAMH 11346</strain>
    </source>
</reference>
<dbReference type="AlphaFoldDB" id="S3D502"/>
<dbReference type="Proteomes" id="UP000016923">
    <property type="component" value="Unassembled WGS sequence"/>
</dbReference>
<dbReference type="HOGENOM" id="CLU_031126_0_0_1"/>
<name>S3D502_OPHP1</name>
<dbReference type="eggNOG" id="KOG0945">
    <property type="taxonomic scope" value="Eukaryota"/>
</dbReference>
<evidence type="ECO:0000256" key="1">
    <source>
        <dbReference type="ARBA" id="ARBA00013172"/>
    </source>
</evidence>
<dbReference type="Pfam" id="PF22624">
    <property type="entry name" value="AASDHPPT_N"/>
    <property type="match status" value="1"/>
</dbReference>
<evidence type="ECO:0000259" key="3">
    <source>
        <dbReference type="Pfam" id="PF01648"/>
    </source>
</evidence>
<dbReference type="Gene3D" id="3.90.470.20">
    <property type="entry name" value="4'-phosphopantetheinyl transferase domain"/>
    <property type="match status" value="2"/>
</dbReference>
<dbReference type="EMBL" id="KE148149">
    <property type="protein sequence ID" value="EPE08490.1"/>
    <property type="molecule type" value="Genomic_DNA"/>
</dbReference>
<dbReference type="InterPro" id="IPR050559">
    <property type="entry name" value="P-Pant_transferase_sf"/>
</dbReference>
<dbReference type="InterPro" id="IPR037143">
    <property type="entry name" value="4-PPantetheinyl_Trfase_dom_sf"/>
</dbReference>
<dbReference type="Pfam" id="PF01648">
    <property type="entry name" value="ACPS"/>
    <property type="match status" value="1"/>
</dbReference>
<dbReference type="PANTHER" id="PTHR12215:SF10">
    <property type="entry name" value="L-AMINOADIPATE-SEMIALDEHYDE DEHYDROGENASE-PHOSPHOPANTETHEINYL TRANSFERASE"/>
    <property type="match status" value="1"/>
</dbReference>
<evidence type="ECO:0000259" key="4">
    <source>
        <dbReference type="Pfam" id="PF22624"/>
    </source>
</evidence>
<dbReference type="EC" id="2.7.8.7" evidence="1"/>
<keyword evidence="6" id="KW-1185">Reference proteome</keyword>
<dbReference type="InterPro" id="IPR055066">
    <property type="entry name" value="AASDHPPT_N"/>
</dbReference>
<dbReference type="SUPFAM" id="SSF56214">
    <property type="entry name" value="4'-phosphopantetheinyl transferase"/>
    <property type="match status" value="2"/>
</dbReference>
<accession>S3D502</accession>
<proteinExistence type="predicted"/>
<feature type="domain" description="4'-phosphopantetheinyl transferase" evidence="3">
    <location>
        <begin position="131"/>
        <end position="240"/>
    </location>
</feature>